<name>A0AAP0MZH3_9ROSI</name>
<evidence type="ECO:0000256" key="8">
    <source>
        <dbReference type="ARBA" id="ARBA00022553"/>
    </source>
</evidence>
<dbReference type="InterPro" id="IPR044492">
    <property type="entry name" value="P_typ_ATPase_HD_dom"/>
</dbReference>
<keyword evidence="13" id="KW-0067">ATP-binding</keyword>
<dbReference type="EC" id="7.2.2.14" evidence="4"/>
<dbReference type="InterPro" id="IPR018303">
    <property type="entry name" value="ATPase_P-typ_P_site"/>
</dbReference>
<evidence type="ECO:0000256" key="6">
    <source>
        <dbReference type="ARBA" id="ARBA00022475"/>
    </source>
</evidence>
<evidence type="ECO:0000256" key="13">
    <source>
        <dbReference type="ARBA" id="ARBA00022840"/>
    </source>
</evidence>
<evidence type="ECO:0000256" key="1">
    <source>
        <dbReference type="ARBA" id="ARBA00003954"/>
    </source>
</evidence>
<dbReference type="Pfam" id="PF00690">
    <property type="entry name" value="Cation_ATPase_N"/>
    <property type="match status" value="1"/>
</dbReference>
<feature type="transmembrane region" description="Helical" evidence="21">
    <location>
        <begin position="788"/>
        <end position="804"/>
    </location>
</feature>
<keyword evidence="12" id="KW-0106">Calcium</keyword>
<keyword evidence="16 21" id="KW-1133">Transmembrane helix</keyword>
<dbReference type="InterPro" id="IPR004014">
    <property type="entry name" value="ATPase_P-typ_cation-transptr_N"/>
</dbReference>
<evidence type="ECO:0000256" key="5">
    <source>
        <dbReference type="ARBA" id="ARBA00013555"/>
    </source>
</evidence>
<dbReference type="InterPro" id="IPR006068">
    <property type="entry name" value="ATPase_P-typ_cation-transptr_C"/>
</dbReference>
<reference evidence="23 24" key="1">
    <citation type="submission" date="2024-05" db="EMBL/GenBank/DDBJ databases">
        <title>Haplotype-resolved chromosome-level genome assembly of Huyou (Citrus changshanensis).</title>
        <authorList>
            <person name="Miao C."/>
            <person name="Chen W."/>
            <person name="Wu Y."/>
            <person name="Wang L."/>
            <person name="Zhao S."/>
            <person name="Grierson D."/>
            <person name="Xu C."/>
            <person name="Chen K."/>
        </authorList>
    </citation>
    <scope>NUCLEOTIDE SEQUENCE [LARGE SCALE GENOMIC DNA]</scope>
    <source>
        <strain evidence="23">01-14</strain>
        <tissue evidence="23">Leaf</tissue>
    </source>
</reference>
<evidence type="ECO:0000256" key="21">
    <source>
        <dbReference type="SAM" id="Phobius"/>
    </source>
</evidence>
<keyword evidence="10" id="KW-0479">Metal-binding</keyword>
<feature type="transmembrane region" description="Helical" evidence="21">
    <location>
        <begin position="756"/>
        <end position="776"/>
    </location>
</feature>
<feature type="transmembrane region" description="Helical" evidence="21">
    <location>
        <begin position="861"/>
        <end position="879"/>
    </location>
</feature>
<dbReference type="SUPFAM" id="SSF56784">
    <property type="entry name" value="HAD-like"/>
    <property type="match status" value="1"/>
</dbReference>
<comment type="function">
    <text evidence="1">Mediates magnesium influx to the cytosol.</text>
</comment>
<feature type="compositionally biased region" description="Polar residues" evidence="20">
    <location>
        <begin position="33"/>
        <end position="45"/>
    </location>
</feature>
<dbReference type="Pfam" id="PF00122">
    <property type="entry name" value="E1-E2_ATPase"/>
    <property type="match status" value="1"/>
</dbReference>
<evidence type="ECO:0000256" key="17">
    <source>
        <dbReference type="ARBA" id="ARBA00023136"/>
    </source>
</evidence>
<keyword evidence="11" id="KW-0547">Nucleotide-binding</keyword>
<dbReference type="SFLD" id="SFLDS00003">
    <property type="entry name" value="Haloacid_Dehalogenase"/>
    <property type="match status" value="1"/>
</dbReference>
<evidence type="ECO:0000313" key="24">
    <source>
        <dbReference type="Proteomes" id="UP001428341"/>
    </source>
</evidence>
<comment type="catalytic activity">
    <reaction evidence="19">
        <text>Mg(2+)(out) + ATP + H2O = Mg(2+)(in) + ADP + phosphate + H(+)</text>
        <dbReference type="Rhea" id="RHEA:10260"/>
        <dbReference type="ChEBI" id="CHEBI:15377"/>
        <dbReference type="ChEBI" id="CHEBI:15378"/>
        <dbReference type="ChEBI" id="CHEBI:18420"/>
        <dbReference type="ChEBI" id="CHEBI:30616"/>
        <dbReference type="ChEBI" id="CHEBI:43474"/>
        <dbReference type="ChEBI" id="CHEBI:456216"/>
        <dbReference type="EC" id="7.2.2.14"/>
    </reaction>
</comment>
<dbReference type="Pfam" id="PF00689">
    <property type="entry name" value="Cation_ATPase_C"/>
    <property type="match status" value="1"/>
</dbReference>
<dbReference type="InterPro" id="IPR023214">
    <property type="entry name" value="HAD_sf"/>
</dbReference>
<dbReference type="GO" id="GO:0046872">
    <property type="term" value="F:metal ion binding"/>
    <property type="evidence" value="ECO:0007669"/>
    <property type="project" value="UniProtKB-KW"/>
</dbReference>
<dbReference type="Gene3D" id="3.40.50.1000">
    <property type="entry name" value="HAD superfamily/HAD-like"/>
    <property type="match status" value="1"/>
</dbReference>
<evidence type="ECO:0000313" key="23">
    <source>
        <dbReference type="EMBL" id="KAK9228596.1"/>
    </source>
</evidence>
<evidence type="ECO:0000256" key="14">
    <source>
        <dbReference type="ARBA" id="ARBA00022842"/>
    </source>
</evidence>
<evidence type="ECO:0000256" key="16">
    <source>
        <dbReference type="ARBA" id="ARBA00022989"/>
    </source>
</evidence>
<dbReference type="Pfam" id="PF13246">
    <property type="entry name" value="Cation_ATPase"/>
    <property type="match status" value="1"/>
</dbReference>
<evidence type="ECO:0000256" key="10">
    <source>
        <dbReference type="ARBA" id="ARBA00022723"/>
    </source>
</evidence>
<dbReference type="SUPFAM" id="SSF81653">
    <property type="entry name" value="Calcium ATPase, transduction domain A"/>
    <property type="match status" value="1"/>
</dbReference>
<dbReference type="NCBIfam" id="TIGR01524">
    <property type="entry name" value="ATPase-IIIB_Mg"/>
    <property type="match status" value="1"/>
</dbReference>
<keyword evidence="7" id="KW-0997">Cell inner membrane</keyword>
<evidence type="ECO:0000256" key="19">
    <source>
        <dbReference type="ARBA" id="ARBA00047295"/>
    </source>
</evidence>
<evidence type="ECO:0000256" key="18">
    <source>
        <dbReference type="ARBA" id="ARBA00029806"/>
    </source>
</evidence>
<dbReference type="InterPro" id="IPR008250">
    <property type="entry name" value="ATPase_P-typ_transduc_dom_A_sf"/>
</dbReference>
<keyword evidence="14" id="KW-0460">Magnesium</keyword>
<accession>A0AAP0MZH3</accession>
<keyword evidence="17 21" id="KW-0472">Membrane</keyword>
<dbReference type="SMART" id="SM00831">
    <property type="entry name" value="Cation_ATPase_N"/>
    <property type="match status" value="1"/>
</dbReference>
<dbReference type="SUPFAM" id="SSF81660">
    <property type="entry name" value="Metal cation-transporting ATPase, ATP-binding domain N"/>
    <property type="match status" value="1"/>
</dbReference>
<dbReference type="InterPro" id="IPR001757">
    <property type="entry name" value="P_typ_ATPase"/>
</dbReference>
<feature type="compositionally biased region" description="Low complexity" evidence="20">
    <location>
        <begin position="20"/>
        <end position="32"/>
    </location>
</feature>
<feature type="region of interest" description="Disordered" evidence="20">
    <location>
        <begin position="20"/>
        <end position="51"/>
    </location>
</feature>
<feature type="transmembrane region" description="Helical" evidence="21">
    <location>
        <begin position="330"/>
        <end position="348"/>
    </location>
</feature>
<keyword evidence="8" id="KW-0597">Phosphoprotein</keyword>
<dbReference type="GO" id="GO:0015444">
    <property type="term" value="F:P-type magnesium transporter activity"/>
    <property type="evidence" value="ECO:0007669"/>
    <property type="project" value="UniProtKB-EC"/>
</dbReference>
<evidence type="ECO:0000256" key="4">
    <source>
        <dbReference type="ARBA" id="ARBA00012786"/>
    </source>
</evidence>
<comment type="caution">
    <text evidence="23">The sequence shown here is derived from an EMBL/GenBank/DDBJ whole genome shotgun (WGS) entry which is preliminary data.</text>
</comment>
<feature type="transmembrane region" description="Helical" evidence="21">
    <location>
        <begin position="360"/>
        <end position="384"/>
    </location>
</feature>
<dbReference type="GO" id="GO:0005524">
    <property type="term" value="F:ATP binding"/>
    <property type="evidence" value="ECO:0007669"/>
    <property type="project" value="UniProtKB-KW"/>
</dbReference>
<keyword evidence="15" id="KW-1278">Translocase</keyword>
<dbReference type="InterPro" id="IPR006415">
    <property type="entry name" value="P-type_ATPase_IIIB"/>
</dbReference>
<dbReference type="SFLD" id="SFLDG00002">
    <property type="entry name" value="C1.7:_P-type_atpase_like"/>
    <property type="match status" value="1"/>
</dbReference>
<sequence>MGGLKIFSIFTSRNVNHTNNNHLLPSSNNPSHQNLIRNDHSNSTNAKDDASRNPVFNFLQRFMSGAKVDGGSRTEEEEKVYSWLYKFAQSQRDLVFEYVRSTERGLSFKEAERRLKENGPNVPLQYTFPSWWHFLWNAIFHPFNIILIVLSALSYVTSDSPNGCIMLALVLISVCLRFYQEYGSSKAAMKLSEFVRCPVKVQRCAGRVVQSELIVQVDQRDVVPGDIVIFEPGDLFPGDVRLLTSKHLVVSQSSLTGESWTAEKTADIREDHCTPLLDLKNICFMGTNVVSGSGTGLVVSTGSKTYTSTMFSTTGKQKPPDDFEKGVRRISFVLICVMLIVATIIILIDYFTSKNLSESILFGISVACALTPQMFPLIVNTSLAKGALAMARDRCVVKSLGAIRDMGTMDILCIDKTGTLTMDRAIMVNHLDSWGFPKENVLRFAFLNSYYKTDQKYPLDDAILAYVYTNGYRFQASKWKKLDEIPFDFVRRKVSVILETESITEDRSSQFSGRFVITKGALEEVIKVCSFVEHMDSGPITSFTSEEQKRILNLGEELSNEGLRVIGVAVKRLLPQKSAQSNRNDGPIESDMVFLGLITFYDPPKDSAKQALWRLAKKGVKAKLLTGDSLSLAIKICHEVGIRTTHVSTGPDLELLSQESFHERVKRATVLARLTPTQKLRVVQSLQSVGKHVVGFLGDGINDSLALDAANVGISVDSGASVAKELADIILLEKDLNVLVAGVERGRVTFGNTMKYIKMSIIANLGGVLSLLIATMFLQTDPLTPKQLLTQNFLYSVGQIAIPWDKMEGDYVKMPQIWSENGLPMFILFNGPVCILCDVTALFFLWFYYEAYNQMNVVFFRSAWFVEGLLMQTLIIHLIRTEKIPFIQEVASWPVLSSTLVISAIGIAIPFTAIGDVMGFTELPLTYFGFLLLLFIGYFTVGQLVKRIYILIYKKWL</sequence>
<evidence type="ECO:0000256" key="7">
    <source>
        <dbReference type="ARBA" id="ARBA00022519"/>
    </source>
</evidence>
<evidence type="ECO:0000259" key="22">
    <source>
        <dbReference type="SMART" id="SM00831"/>
    </source>
</evidence>
<dbReference type="Proteomes" id="UP001428341">
    <property type="component" value="Unassembled WGS sequence"/>
</dbReference>
<keyword evidence="24" id="KW-1185">Reference proteome</keyword>
<dbReference type="PROSITE" id="PS00154">
    <property type="entry name" value="ATPASE_E1_E2"/>
    <property type="match status" value="1"/>
</dbReference>
<dbReference type="PRINTS" id="PR01836">
    <property type="entry name" value="MGATPASE"/>
</dbReference>
<dbReference type="PANTHER" id="PTHR24093">
    <property type="entry name" value="CATION TRANSPORTING ATPASE"/>
    <property type="match status" value="1"/>
</dbReference>
<gene>
    <name evidence="23" type="ORF">WN944_021548</name>
</gene>
<keyword evidence="9 21" id="KW-0812">Transmembrane</keyword>
<dbReference type="PANTHER" id="PTHR24093:SF128">
    <property type="entry name" value="MAGNESIUM-TRANSPORTING ATPASE, P-TYPE 1"/>
    <property type="match status" value="1"/>
</dbReference>
<evidence type="ECO:0000256" key="3">
    <source>
        <dbReference type="ARBA" id="ARBA00008746"/>
    </source>
</evidence>
<dbReference type="GO" id="GO:0016887">
    <property type="term" value="F:ATP hydrolysis activity"/>
    <property type="evidence" value="ECO:0007669"/>
    <property type="project" value="InterPro"/>
</dbReference>
<evidence type="ECO:0000256" key="2">
    <source>
        <dbReference type="ARBA" id="ARBA00004429"/>
    </source>
</evidence>
<protein>
    <recommendedName>
        <fullName evidence="5">Magnesium-transporting ATPase, P-type 1</fullName>
        <ecNumber evidence="4">7.2.2.14</ecNumber>
    </recommendedName>
    <alternativeName>
        <fullName evidence="18">Mg(2+) transport ATPase, P-type 1</fullName>
    </alternativeName>
</protein>
<feature type="transmembrane region" description="Helical" evidence="21">
    <location>
        <begin position="925"/>
        <end position="945"/>
    </location>
</feature>
<evidence type="ECO:0000256" key="11">
    <source>
        <dbReference type="ARBA" id="ARBA00022741"/>
    </source>
</evidence>
<proteinExistence type="inferred from homology"/>
<evidence type="ECO:0000256" key="12">
    <source>
        <dbReference type="ARBA" id="ARBA00022837"/>
    </source>
</evidence>
<dbReference type="AlphaFoldDB" id="A0AAP0MZH3"/>
<dbReference type="InterPro" id="IPR036412">
    <property type="entry name" value="HAD-like_sf"/>
</dbReference>
<dbReference type="Gene3D" id="2.70.150.10">
    <property type="entry name" value="Calcium-transporting ATPase, cytoplasmic transduction domain A"/>
    <property type="match status" value="1"/>
</dbReference>
<evidence type="ECO:0000256" key="15">
    <source>
        <dbReference type="ARBA" id="ARBA00022967"/>
    </source>
</evidence>
<dbReference type="InterPro" id="IPR023298">
    <property type="entry name" value="ATPase_P-typ_TM_dom_sf"/>
</dbReference>
<organism evidence="23 24">
    <name type="scientific">Citrus x changshan-huyou</name>
    <dbReference type="NCBI Taxonomy" id="2935761"/>
    <lineage>
        <taxon>Eukaryota</taxon>
        <taxon>Viridiplantae</taxon>
        <taxon>Streptophyta</taxon>
        <taxon>Embryophyta</taxon>
        <taxon>Tracheophyta</taxon>
        <taxon>Spermatophyta</taxon>
        <taxon>Magnoliopsida</taxon>
        <taxon>eudicotyledons</taxon>
        <taxon>Gunneridae</taxon>
        <taxon>Pentapetalae</taxon>
        <taxon>rosids</taxon>
        <taxon>malvids</taxon>
        <taxon>Sapindales</taxon>
        <taxon>Rutaceae</taxon>
        <taxon>Aurantioideae</taxon>
        <taxon>Citrus</taxon>
    </lineage>
</organism>
<feature type="domain" description="Cation-transporting P-type ATPase N-terminal" evidence="22">
    <location>
        <begin position="86"/>
        <end position="159"/>
    </location>
</feature>
<evidence type="ECO:0000256" key="20">
    <source>
        <dbReference type="SAM" id="MobiDB-lite"/>
    </source>
</evidence>
<dbReference type="InterPro" id="IPR059000">
    <property type="entry name" value="ATPase_P-type_domA"/>
</dbReference>
<dbReference type="SUPFAM" id="SSF81665">
    <property type="entry name" value="Calcium ATPase, transmembrane domain M"/>
    <property type="match status" value="1"/>
</dbReference>
<dbReference type="Gene3D" id="1.20.1110.10">
    <property type="entry name" value="Calcium-transporting ATPase, transmembrane domain"/>
    <property type="match status" value="1"/>
</dbReference>
<feature type="transmembrane region" description="Helical" evidence="21">
    <location>
        <begin position="891"/>
        <end position="913"/>
    </location>
</feature>
<dbReference type="NCBIfam" id="TIGR01494">
    <property type="entry name" value="ATPase_P-type"/>
    <property type="match status" value="2"/>
</dbReference>
<dbReference type="SFLD" id="SFLDF00027">
    <property type="entry name" value="p-type_atpase"/>
    <property type="match status" value="1"/>
</dbReference>
<feature type="transmembrane region" description="Helical" evidence="21">
    <location>
        <begin position="825"/>
        <end position="849"/>
    </location>
</feature>
<feature type="transmembrane region" description="Helical" evidence="21">
    <location>
        <begin position="134"/>
        <end position="154"/>
    </location>
</feature>
<dbReference type="GO" id="GO:0005886">
    <property type="term" value="C:plasma membrane"/>
    <property type="evidence" value="ECO:0007669"/>
    <property type="project" value="UniProtKB-SubCell"/>
</dbReference>
<comment type="similarity">
    <text evidence="3">Belongs to the cation transport ATPase (P-type) (TC 3.A.3) family. Type IIIB subfamily.</text>
</comment>
<dbReference type="InterPro" id="IPR023299">
    <property type="entry name" value="ATPase_P-typ_cyto_dom_N"/>
</dbReference>
<keyword evidence="6" id="KW-1003">Cell membrane</keyword>
<evidence type="ECO:0000256" key="9">
    <source>
        <dbReference type="ARBA" id="ARBA00022692"/>
    </source>
</evidence>
<comment type="subcellular location">
    <subcellularLocation>
        <location evidence="2">Cell inner membrane</location>
        <topology evidence="2">Multi-pass membrane protein</topology>
    </subcellularLocation>
</comment>
<dbReference type="EMBL" id="JBCGBO010000001">
    <property type="protein sequence ID" value="KAK9228596.1"/>
    <property type="molecule type" value="Genomic_DNA"/>
</dbReference>
<dbReference type="Gene3D" id="3.40.1110.10">
    <property type="entry name" value="Calcium-transporting ATPase, cytoplasmic domain N"/>
    <property type="match status" value="1"/>
</dbReference>